<dbReference type="InterPro" id="IPR050494">
    <property type="entry name" value="Ser_Thr_dual-spec_kinase"/>
</dbReference>
<evidence type="ECO:0000256" key="3">
    <source>
        <dbReference type="ARBA" id="ARBA00022490"/>
    </source>
</evidence>
<evidence type="ECO:0000256" key="1">
    <source>
        <dbReference type="ARBA" id="ARBA00004496"/>
    </source>
</evidence>
<evidence type="ECO:0000256" key="2">
    <source>
        <dbReference type="ARBA" id="ARBA00008867"/>
    </source>
</evidence>
<evidence type="ECO:0000256" key="7">
    <source>
        <dbReference type="ARBA" id="ARBA00022741"/>
    </source>
</evidence>
<dbReference type="OrthoDB" id="9332038at2759"/>
<evidence type="ECO:0000256" key="6">
    <source>
        <dbReference type="ARBA" id="ARBA00022679"/>
    </source>
</evidence>
<dbReference type="PROSITE" id="PS00107">
    <property type="entry name" value="PROTEIN_KINASE_ATP"/>
    <property type="match status" value="1"/>
</dbReference>
<dbReference type="Gene3D" id="3.30.200.20">
    <property type="entry name" value="Phosphorylase Kinase, domain 1"/>
    <property type="match status" value="1"/>
</dbReference>
<feature type="domain" description="Protein kinase" evidence="12">
    <location>
        <begin position="179"/>
        <end position="510"/>
    </location>
</feature>
<dbReference type="FunFam" id="3.30.200.20:FF:000087">
    <property type="entry name" value="Dual specificity tyrosine-phosphorylation-regulated kinase 1A"/>
    <property type="match status" value="1"/>
</dbReference>
<evidence type="ECO:0000256" key="9">
    <source>
        <dbReference type="ARBA" id="ARBA00022840"/>
    </source>
</evidence>
<keyword evidence="5" id="KW-0597">Phosphoprotein</keyword>
<keyword evidence="3" id="KW-0963">Cytoplasm</keyword>
<keyword evidence="6" id="KW-0808">Transferase</keyword>
<reference evidence="13 14" key="1">
    <citation type="submission" date="2016-07" db="EMBL/GenBank/DDBJ databases">
        <title>Pervasive Adenine N6-methylation of Active Genes in Fungi.</title>
        <authorList>
            <consortium name="DOE Joint Genome Institute"/>
            <person name="Mondo S.J."/>
            <person name="Dannebaum R.O."/>
            <person name="Kuo R.C."/>
            <person name="Labutti K."/>
            <person name="Haridas S."/>
            <person name="Kuo A."/>
            <person name="Salamov A."/>
            <person name="Ahrendt S.R."/>
            <person name="Lipzen A."/>
            <person name="Sullivan W."/>
            <person name="Andreopoulos W.B."/>
            <person name="Clum A."/>
            <person name="Lindquist E."/>
            <person name="Daum C."/>
            <person name="Ramamoorthy G.K."/>
            <person name="Gryganskyi A."/>
            <person name="Culley D."/>
            <person name="Magnuson J.K."/>
            <person name="James T.Y."/>
            <person name="O'Malley M.A."/>
            <person name="Stajich J.E."/>
            <person name="Spatafora J.W."/>
            <person name="Visel A."/>
            <person name="Grigoriev I.V."/>
        </authorList>
    </citation>
    <scope>NUCLEOTIDE SEQUENCE [LARGE SCALE GENOMIC DNA]</scope>
    <source>
        <strain evidence="13 14">NRRL 1336</strain>
    </source>
</reference>
<comment type="subcellular location">
    <subcellularLocation>
        <location evidence="1">Cytoplasm</location>
    </subcellularLocation>
</comment>
<evidence type="ECO:0000313" key="14">
    <source>
        <dbReference type="Proteomes" id="UP000193560"/>
    </source>
</evidence>
<feature type="region of interest" description="Disordered" evidence="11">
    <location>
        <begin position="508"/>
        <end position="551"/>
    </location>
</feature>
<dbReference type="PROSITE" id="PS00108">
    <property type="entry name" value="PROTEIN_KINASE_ST"/>
    <property type="match status" value="1"/>
</dbReference>
<keyword evidence="14" id="KW-1185">Reference proteome</keyword>
<dbReference type="InterPro" id="IPR000719">
    <property type="entry name" value="Prot_kinase_dom"/>
</dbReference>
<evidence type="ECO:0000256" key="4">
    <source>
        <dbReference type="ARBA" id="ARBA00022527"/>
    </source>
</evidence>
<evidence type="ECO:0000256" key="10">
    <source>
        <dbReference type="PROSITE-ProRule" id="PRU10141"/>
    </source>
</evidence>
<dbReference type="PROSITE" id="PS50011">
    <property type="entry name" value="PROTEIN_KINASE_DOM"/>
    <property type="match status" value="1"/>
</dbReference>
<dbReference type="PANTHER" id="PTHR24058:SF17">
    <property type="entry name" value="HOMEODOMAIN INTERACTING PROTEIN KINASE, ISOFORM D"/>
    <property type="match status" value="1"/>
</dbReference>
<dbReference type="Gene3D" id="1.10.510.10">
    <property type="entry name" value="Transferase(Phosphotransferase) domain 1"/>
    <property type="match status" value="1"/>
</dbReference>
<accession>A0A1X2IGW0</accession>
<name>A0A1X2IGW0_9FUNG</name>
<gene>
    <name evidence="13" type="ORF">BCR42DRAFT_414948</name>
</gene>
<dbReference type="GO" id="GO:0004674">
    <property type="term" value="F:protein serine/threonine kinase activity"/>
    <property type="evidence" value="ECO:0007669"/>
    <property type="project" value="UniProtKB-KW"/>
</dbReference>
<comment type="caution">
    <text evidence="13">The sequence shown here is derived from an EMBL/GenBank/DDBJ whole genome shotgun (WGS) entry which is preliminary data.</text>
</comment>
<keyword evidence="8 13" id="KW-0418">Kinase</keyword>
<dbReference type="InterPro" id="IPR011009">
    <property type="entry name" value="Kinase-like_dom_sf"/>
</dbReference>
<dbReference type="FunFam" id="1.10.510.10:FF:000380">
    <property type="entry name" value="Serine/threonine-protein kinase ppk15"/>
    <property type="match status" value="1"/>
</dbReference>
<keyword evidence="9 10" id="KW-0067">ATP-binding</keyword>
<feature type="binding site" evidence="10">
    <location>
        <position position="208"/>
    </location>
    <ligand>
        <name>ATP</name>
        <dbReference type="ChEBI" id="CHEBI:30616"/>
    </ligand>
</feature>
<dbReference type="STRING" id="90262.A0A1X2IGW0"/>
<dbReference type="EMBL" id="MCGE01000011">
    <property type="protein sequence ID" value="ORZ16391.1"/>
    <property type="molecule type" value="Genomic_DNA"/>
</dbReference>
<dbReference type="SMART" id="SM00220">
    <property type="entry name" value="S_TKc"/>
    <property type="match status" value="1"/>
</dbReference>
<dbReference type="GO" id="GO:0005634">
    <property type="term" value="C:nucleus"/>
    <property type="evidence" value="ECO:0007669"/>
    <property type="project" value="TreeGrafter"/>
</dbReference>
<comment type="similarity">
    <text evidence="2">Belongs to the protein kinase superfamily. CMGC Ser/Thr protein kinase family. MNB/DYRK subfamily.</text>
</comment>
<feature type="compositionally biased region" description="Low complexity" evidence="11">
    <location>
        <begin position="64"/>
        <end position="73"/>
    </location>
</feature>
<protein>
    <submittedName>
        <fullName evidence="13">Kinase-like domain-containing protein</fullName>
    </submittedName>
</protein>
<organism evidence="13 14">
    <name type="scientific">Absidia repens</name>
    <dbReference type="NCBI Taxonomy" id="90262"/>
    <lineage>
        <taxon>Eukaryota</taxon>
        <taxon>Fungi</taxon>
        <taxon>Fungi incertae sedis</taxon>
        <taxon>Mucoromycota</taxon>
        <taxon>Mucoromycotina</taxon>
        <taxon>Mucoromycetes</taxon>
        <taxon>Mucorales</taxon>
        <taxon>Cunninghamellaceae</taxon>
        <taxon>Absidia</taxon>
    </lineage>
</organism>
<dbReference type="GO" id="GO:0004713">
    <property type="term" value="F:protein tyrosine kinase activity"/>
    <property type="evidence" value="ECO:0007669"/>
    <property type="project" value="TreeGrafter"/>
</dbReference>
<dbReference type="Pfam" id="PF00069">
    <property type="entry name" value="Pkinase"/>
    <property type="match status" value="1"/>
</dbReference>
<dbReference type="GO" id="GO:0005737">
    <property type="term" value="C:cytoplasm"/>
    <property type="evidence" value="ECO:0007669"/>
    <property type="project" value="UniProtKB-SubCell"/>
</dbReference>
<dbReference type="PANTHER" id="PTHR24058">
    <property type="entry name" value="DUAL SPECIFICITY PROTEIN KINASE"/>
    <property type="match status" value="1"/>
</dbReference>
<feature type="compositionally biased region" description="Pro residues" evidence="11">
    <location>
        <begin position="100"/>
        <end position="111"/>
    </location>
</feature>
<evidence type="ECO:0000256" key="8">
    <source>
        <dbReference type="ARBA" id="ARBA00022777"/>
    </source>
</evidence>
<sequence>MNFEDGQYLRHRNSITNDGSIIEEANAQSKQHSKQHMSNHSNSGIRRLKSLFRNDNRQQKQRAQKQQYQKQRQLSTISPPCSPKHMTDPQQRGQMNAVPLTPPKPPTPPPQQFDQRPLQKLTTDLCQTYGRCNTLFRYDPRRNPRRVLTKPGTPYRNSGYDNRNSDFILYVNGGLGENYIVLELLGFGTFGQVAKCRNTLTGDLVAIKVIKNKPAYLKQSSIEVEILKHLNNDWDPEDKHHILRLLDHFTYKHHLCLVFELLSINLYDLIKQNSFKGLSTKLIRSITAQLLDTLVILNNAKIVHCDLKPENILLKTMESPDIKVVDFGSACQETNQMYSYIQSRFYRSPEVLLGLDYSAAIDMWSLGCIVMELFLGLPIFPGTSEYNQLSRIVDTLGVPPNFMVEQGKYSGRYFNRTKLSNGETSFKFKSRRHYSIEQNKMEKQSKQYFSTTKLDSLIMDFPWPKKEMSKSSMEHELSKRRQLLDFIKRILCFDPDERLTPQEALLHPFISQHPRRQRSSHECKTTKPASLTAATSSSSSPPPLPISKKGDGSVCDGDSSNCVVNDCICSVSMESKNYCPNL</sequence>
<evidence type="ECO:0000313" key="13">
    <source>
        <dbReference type="EMBL" id="ORZ16391.1"/>
    </source>
</evidence>
<evidence type="ECO:0000259" key="12">
    <source>
        <dbReference type="PROSITE" id="PS50011"/>
    </source>
</evidence>
<dbReference type="Proteomes" id="UP000193560">
    <property type="component" value="Unassembled WGS sequence"/>
</dbReference>
<dbReference type="InterPro" id="IPR017441">
    <property type="entry name" value="Protein_kinase_ATP_BS"/>
</dbReference>
<evidence type="ECO:0000256" key="5">
    <source>
        <dbReference type="ARBA" id="ARBA00022553"/>
    </source>
</evidence>
<feature type="region of interest" description="Disordered" evidence="11">
    <location>
        <begin position="56"/>
        <end position="115"/>
    </location>
</feature>
<dbReference type="GO" id="GO:0005524">
    <property type="term" value="F:ATP binding"/>
    <property type="evidence" value="ECO:0007669"/>
    <property type="project" value="UniProtKB-UniRule"/>
</dbReference>
<dbReference type="AlphaFoldDB" id="A0A1X2IGW0"/>
<dbReference type="SUPFAM" id="SSF56112">
    <property type="entry name" value="Protein kinase-like (PK-like)"/>
    <property type="match status" value="1"/>
</dbReference>
<keyword evidence="7 10" id="KW-0547">Nucleotide-binding</keyword>
<dbReference type="InterPro" id="IPR008271">
    <property type="entry name" value="Ser/Thr_kinase_AS"/>
</dbReference>
<keyword evidence="4" id="KW-0723">Serine/threonine-protein kinase</keyword>
<evidence type="ECO:0000256" key="11">
    <source>
        <dbReference type="SAM" id="MobiDB-lite"/>
    </source>
</evidence>
<proteinExistence type="inferred from homology"/>
<feature type="compositionally biased region" description="Low complexity" evidence="11">
    <location>
        <begin position="526"/>
        <end position="539"/>
    </location>
</feature>